<comment type="subcellular location">
    <subcellularLocation>
        <location evidence="1">Cell membrane</location>
        <topology evidence="1">Multi-pass membrane protein</topology>
    </subcellularLocation>
</comment>
<keyword evidence="7 10" id="KW-1133">Transmembrane helix</keyword>
<evidence type="ECO:0000256" key="9">
    <source>
        <dbReference type="ARBA" id="ARBA00023136"/>
    </source>
</evidence>
<keyword evidence="2" id="KW-0813">Transport</keyword>
<reference evidence="11 12" key="1">
    <citation type="journal article" date="2015" name="Genome Announc.">
        <title>Draft Genome Sequence of Clostridium tyrobutyricum Strain DIVETGP, Isolated from Cow's Milk for Grana Padano Production.</title>
        <authorList>
            <person name="Soggiu A."/>
            <person name="Piras C."/>
            <person name="Gaiarsa S."/>
            <person name="Sassera D."/>
            <person name="Roncada P."/>
            <person name="Bendixen E."/>
            <person name="Brasca M."/>
            <person name="Bonizzi L."/>
        </authorList>
    </citation>
    <scope>NUCLEOTIDE SEQUENCE [LARGE SCALE GENOMIC DNA]</scope>
    <source>
        <strain evidence="11 12">DIVETGP</strain>
    </source>
</reference>
<dbReference type="GO" id="GO:0015379">
    <property type="term" value="F:potassium:chloride symporter activity"/>
    <property type="evidence" value="ECO:0007669"/>
    <property type="project" value="InterPro"/>
</dbReference>
<organism evidence="11 12">
    <name type="scientific">Clostridium tyrobutyricum DIVETGP</name>
    <dbReference type="NCBI Taxonomy" id="1408889"/>
    <lineage>
        <taxon>Bacteria</taxon>
        <taxon>Bacillati</taxon>
        <taxon>Bacillota</taxon>
        <taxon>Clostridia</taxon>
        <taxon>Eubacteriales</taxon>
        <taxon>Clostridiaceae</taxon>
        <taxon>Clostridium</taxon>
    </lineage>
</organism>
<keyword evidence="8" id="KW-0406">Ion transport</keyword>
<evidence type="ECO:0000256" key="10">
    <source>
        <dbReference type="SAM" id="Phobius"/>
    </source>
</evidence>
<sequence>MTLNKKLFKINELQILILGFLSIIFIGAVLLSLPISSQKHIHTNFLDSVFMATSATCVTGLSIVDTGNYWTYFGKSVILTLIQVGGLGFMSFSTLLALLSGRRITLRERLLIQQSLNSFNIQGLIKMSKYILIFTFLVEAVGTGILSIHFIPEFGIYRGLFYSIFHSVSAFCNAGIELVPYHNNADIVLTISALIITGSLGFYVWNEIYGLRRVKDIKKVSLHSKVCITMTIILLVSGTILFFMFEFKNPDTMGKMNLGHKLLYSFFASTSSRTAGFGSISLQDMTRSSKSLIVILMFIGGAPGSTAGGIKITTTAIIVMTVISVIRGRQNTEIYKKTIKKDLVYKSIVILIIDILLVLVSFMILGVIESRESSETIFFECVSAFGTVGLSSGFTAGLSTAGKIIIIVDMFFGRLGGLTIILSMTNRKIPNSIKYPDDRMLIG</sequence>
<feature type="transmembrane region" description="Helical" evidence="10">
    <location>
        <begin position="292"/>
        <end position="323"/>
    </location>
</feature>
<dbReference type="GO" id="GO:0005886">
    <property type="term" value="C:plasma membrane"/>
    <property type="evidence" value="ECO:0007669"/>
    <property type="project" value="UniProtKB-SubCell"/>
</dbReference>
<feature type="transmembrane region" description="Helical" evidence="10">
    <location>
        <begin position="187"/>
        <end position="205"/>
    </location>
</feature>
<feature type="transmembrane region" description="Helical" evidence="10">
    <location>
        <begin position="404"/>
        <end position="424"/>
    </location>
</feature>
<feature type="transmembrane region" description="Helical" evidence="10">
    <location>
        <begin position="226"/>
        <end position="247"/>
    </location>
</feature>
<dbReference type="AlphaFoldDB" id="W6N6U1"/>
<feature type="transmembrane region" description="Helical" evidence="10">
    <location>
        <begin position="343"/>
        <end position="365"/>
    </location>
</feature>
<evidence type="ECO:0000256" key="2">
    <source>
        <dbReference type="ARBA" id="ARBA00022448"/>
    </source>
</evidence>
<feature type="transmembrane region" description="Helical" evidence="10">
    <location>
        <begin position="13"/>
        <end position="33"/>
    </location>
</feature>
<dbReference type="GeneID" id="29420067"/>
<gene>
    <name evidence="11" type="ORF">CTDIVETGP_1995</name>
</gene>
<keyword evidence="9 10" id="KW-0472">Membrane</keyword>
<evidence type="ECO:0000256" key="5">
    <source>
        <dbReference type="ARBA" id="ARBA00022692"/>
    </source>
</evidence>
<dbReference type="OrthoDB" id="9810952at2"/>
<evidence type="ECO:0000256" key="1">
    <source>
        <dbReference type="ARBA" id="ARBA00004651"/>
    </source>
</evidence>
<keyword evidence="4" id="KW-0633">Potassium transport</keyword>
<evidence type="ECO:0000256" key="3">
    <source>
        <dbReference type="ARBA" id="ARBA00022475"/>
    </source>
</evidence>
<keyword evidence="3" id="KW-1003">Cell membrane</keyword>
<dbReference type="InterPro" id="IPR004772">
    <property type="entry name" value="TrkH"/>
</dbReference>
<protein>
    <submittedName>
        <fullName evidence="11">Potassium uptake protein TrkH</fullName>
    </submittedName>
</protein>
<dbReference type="InterPro" id="IPR003445">
    <property type="entry name" value="Cat_transpt"/>
</dbReference>
<dbReference type="Pfam" id="PF02386">
    <property type="entry name" value="TrkH"/>
    <property type="match status" value="1"/>
</dbReference>
<dbReference type="NCBIfam" id="TIGR00933">
    <property type="entry name" value="2a38"/>
    <property type="match status" value="1"/>
</dbReference>
<dbReference type="EMBL" id="CBXI010000036">
    <property type="protein sequence ID" value="CDL91925.1"/>
    <property type="molecule type" value="Genomic_DNA"/>
</dbReference>
<evidence type="ECO:0000256" key="7">
    <source>
        <dbReference type="ARBA" id="ARBA00022989"/>
    </source>
</evidence>
<comment type="caution">
    <text evidence="11">The sequence shown here is derived from an EMBL/GenBank/DDBJ whole genome shotgun (WGS) entry which is preliminary data.</text>
</comment>
<dbReference type="Proteomes" id="UP000019482">
    <property type="component" value="Unassembled WGS sequence"/>
</dbReference>
<accession>W6N6U1</accession>
<keyword evidence="6" id="KW-0630">Potassium</keyword>
<evidence type="ECO:0000256" key="8">
    <source>
        <dbReference type="ARBA" id="ARBA00023065"/>
    </source>
</evidence>
<name>W6N6U1_CLOTY</name>
<keyword evidence="12" id="KW-1185">Reference proteome</keyword>
<feature type="transmembrane region" description="Helical" evidence="10">
    <location>
        <begin position="130"/>
        <end position="151"/>
    </location>
</feature>
<evidence type="ECO:0000313" key="12">
    <source>
        <dbReference type="Proteomes" id="UP000019482"/>
    </source>
</evidence>
<dbReference type="PANTHER" id="PTHR32024">
    <property type="entry name" value="TRK SYSTEM POTASSIUM UPTAKE PROTEIN TRKG-RELATED"/>
    <property type="match status" value="1"/>
</dbReference>
<keyword evidence="5 10" id="KW-0812">Transmembrane</keyword>
<dbReference type="PANTHER" id="PTHR32024:SF1">
    <property type="entry name" value="KTR SYSTEM POTASSIUM UPTAKE PROTEIN B"/>
    <property type="match status" value="1"/>
</dbReference>
<evidence type="ECO:0000313" key="11">
    <source>
        <dbReference type="EMBL" id="CDL91925.1"/>
    </source>
</evidence>
<proteinExistence type="predicted"/>
<evidence type="ECO:0000256" key="4">
    <source>
        <dbReference type="ARBA" id="ARBA00022538"/>
    </source>
</evidence>
<evidence type="ECO:0000256" key="6">
    <source>
        <dbReference type="ARBA" id="ARBA00022958"/>
    </source>
</evidence>
<dbReference type="RefSeq" id="WP_017895310.1">
    <property type="nucleotide sequence ID" value="NZ_CBXI010000036.1"/>
</dbReference>
<feature type="transmembrane region" description="Helical" evidence="10">
    <location>
        <begin position="76"/>
        <end position="99"/>
    </location>
</feature>